<dbReference type="GO" id="GO:0008757">
    <property type="term" value="F:S-adenosylmethionine-dependent methyltransferase activity"/>
    <property type="evidence" value="ECO:0007669"/>
    <property type="project" value="InterPro"/>
</dbReference>
<dbReference type="GO" id="GO:0032259">
    <property type="term" value="P:methylation"/>
    <property type="evidence" value="ECO:0007669"/>
    <property type="project" value="UniProtKB-KW"/>
</dbReference>
<dbReference type="AlphaFoldDB" id="A0AAV9HCY6"/>
<dbReference type="InterPro" id="IPR029063">
    <property type="entry name" value="SAM-dependent_MTases_sf"/>
</dbReference>
<gene>
    <name evidence="5" type="ORF">QBC42DRAFT_349912</name>
</gene>
<evidence type="ECO:0000313" key="5">
    <source>
        <dbReference type="EMBL" id="KAK4458084.1"/>
    </source>
</evidence>
<dbReference type="Proteomes" id="UP001321749">
    <property type="component" value="Unassembled WGS sequence"/>
</dbReference>
<keyword evidence="3" id="KW-0808">Transferase</keyword>
<protein>
    <recommendedName>
        <fullName evidence="4">Methyltransferase type 11 domain-containing protein</fullName>
    </recommendedName>
</protein>
<reference evidence="5" key="1">
    <citation type="journal article" date="2023" name="Mol. Phylogenet. Evol.">
        <title>Genome-scale phylogeny and comparative genomics of the fungal order Sordariales.</title>
        <authorList>
            <person name="Hensen N."/>
            <person name="Bonometti L."/>
            <person name="Westerberg I."/>
            <person name="Brannstrom I.O."/>
            <person name="Guillou S."/>
            <person name="Cros-Aarteil S."/>
            <person name="Calhoun S."/>
            <person name="Haridas S."/>
            <person name="Kuo A."/>
            <person name="Mondo S."/>
            <person name="Pangilinan J."/>
            <person name="Riley R."/>
            <person name="LaButti K."/>
            <person name="Andreopoulos B."/>
            <person name="Lipzen A."/>
            <person name="Chen C."/>
            <person name="Yan M."/>
            <person name="Daum C."/>
            <person name="Ng V."/>
            <person name="Clum A."/>
            <person name="Steindorff A."/>
            <person name="Ohm R.A."/>
            <person name="Martin F."/>
            <person name="Silar P."/>
            <person name="Natvig D.O."/>
            <person name="Lalanne C."/>
            <person name="Gautier V."/>
            <person name="Ament-Velasquez S.L."/>
            <person name="Kruys A."/>
            <person name="Hutchinson M.I."/>
            <person name="Powell A.J."/>
            <person name="Barry K."/>
            <person name="Miller A.N."/>
            <person name="Grigoriev I.V."/>
            <person name="Debuchy R."/>
            <person name="Gladieux P."/>
            <person name="Hiltunen Thoren M."/>
            <person name="Johannesson H."/>
        </authorList>
    </citation>
    <scope>NUCLEOTIDE SEQUENCE</scope>
    <source>
        <strain evidence="5">PSN324</strain>
    </source>
</reference>
<evidence type="ECO:0000313" key="6">
    <source>
        <dbReference type="Proteomes" id="UP001321749"/>
    </source>
</evidence>
<comment type="similarity">
    <text evidence="1">Belongs to the methyltransferase superfamily.</text>
</comment>
<dbReference type="InterPro" id="IPR013216">
    <property type="entry name" value="Methyltransf_11"/>
</dbReference>
<dbReference type="PANTHER" id="PTHR44942">
    <property type="entry name" value="METHYLTRANSF_11 DOMAIN-CONTAINING PROTEIN"/>
    <property type="match status" value="1"/>
</dbReference>
<dbReference type="SUPFAM" id="SSF53335">
    <property type="entry name" value="S-adenosyl-L-methionine-dependent methyltransferases"/>
    <property type="match status" value="1"/>
</dbReference>
<feature type="domain" description="Methyltransferase type 11" evidence="4">
    <location>
        <begin position="15"/>
        <end position="95"/>
    </location>
</feature>
<dbReference type="PANTHER" id="PTHR44942:SF4">
    <property type="entry name" value="METHYLTRANSFERASE TYPE 11 DOMAIN-CONTAINING PROTEIN"/>
    <property type="match status" value="1"/>
</dbReference>
<name>A0AAV9HCY6_9PEZI</name>
<keyword evidence="2" id="KW-0489">Methyltransferase</keyword>
<accession>A0AAV9HCY6</accession>
<dbReference type="EMBL" id="MU865083">
    <property type="protein sequence ID" value="KAK4458084.1"/>
    <property type="molecule type" value="Genomic_DNA"/>
</dbReference>
<evidence type="ECO:0000259" key="4">
    <source>
        <dbReference type="Pfam" id="PF08241"/>
    </source>
</evidence>
<evidence type="ECO:0000256" key="3">
    <source>
        <dbReference type="ARBA" id="ARBA00022679"/>
    </source>
</evidence>
<proteinExistence type="inferred from homology"/>
<evidence type="ECO:0000256" key="1">
    <source>
        <dbReference type="ARBA" id="ARBA00008361"/>
    </source>
</evidence>
<organism evidence="5 6">
    <name type="scientific">Cladorrhinum samala</name>
    <dbReference type="NCBI Taxonomy" id="585594"/>
    <lineage>
        <taxon>Eukaryota</taxon>
        <taxon>Fungi</taxon>
        <taxon>Dikarya</taxon>
        <taxon>Ascomycota</taxon>
        <taxon>Pezizomycotina</taxon>
        <taxon>Sordariomycetes</taxon>
        <taxon>Sordariomycetidae</taxon>
        <taxon>Sordariales</taxon>
        <taxon>Podosporaceae</taxon>
        <taxon>Cladorrhinum</taxon>
    </lineage>
</organism>
<sequence length="199" mass="21998">MHPDPATIPLALSPLITKIHGADLSTDMIARAQALIPSLSSNNISLHESPAESPPFIGDSSIDLIISGEAAHWFDYSRLWPELARVVKPGGTLAFWAYKDFVVAGKPQTANIFDNGNEVPEAEWEGERRVVFDPDGETGVIGEDEDAWMRKTLRLGELEGLIRTFSAFGKWKKEYDGIKSRDEGGEEGDLVDWLFDEVV</sequence>
<comment type="caution">
    <text evidence="5">The sequence shown here is derived from an EMBL/GenBank/DDBJ whole genome shotgun (WGS) entry which is preliminary data.</text>
</comment>
<keyword evidence="6" id="KW-1185">Reference proteome</keyword>
<evidence type="ECO:0000256" key="2">
    <source>
        <dbReference type="ARBA" id="ARBA00022603"/>
    </source>
</evidence>
<dbReference type="Gene3D" id="3.40.50.150">
    <property type="entry name" value="Vaccinia Virus protein VP39"/>
    <property type="match status" value="1"/>
</dbReference>
<dbReference type="InterPro" id="IPR051052">
    <property type="entry name" value="Diverse_substrate_MTase"/>
</dbReference>
<dbReference type="CDD" id="cd02440">
    <property type="entry name" value="AdoMet_MTases"/>
    <property type="match status" value="1"/>
</dbReference>
<reference evidence="5" key="2">
    <citation type="submission" date="2023-06" db="EMBL/GenBank/DDBJ databases">
        <authorList>
            <consortium name="Lawrence Berkeley National Laboratory"/>
            <person name="Mondo S.J."/>
            <person name="Hensen N."/>
            <person name="Bonometti L."/>
            <person name="Westerberg I."/>
            <person name="Brannstrom I.O."/>
            <person name="Guillou S."/>
            <person name="Cros-Aarteil S."/>
            <person name="Calhoun S."/>
            <person name="Haridas S."/>
            <person name="Kuo A."/>
            <person name="Pangilinan J."/>
            <person name="Riley R."/>
            <person name="Labutti K."/>
            <person name="Andreopoulos B."/>
            <person name="Lipzen A."/>
            <person name="Chen C."/>
            <person name="Yanf M."/>
            <person name="Daum C."/>
            <person name="Ng V."/>
            <person name="Clum A."/>
            <person name="Steindorff A."/>
            <person name="Ohm R."/>
            <person name="Martin F."/>
            <person name="Silar P."/>
            <person name="Natvig D."/>
            <person name="Lalanne C."/>
            <person name="Gautier V."/>
            <person name="Ament-Velasquez S.L."/>
            <person name="Kruys A."/>
            <person name="Hutchinson M.I."/>
            <person name="Powell A.J."/>
            <person name="Barry K."/>
            <person name="Miller A.N."/>
            <person name="Grigoriev I.V."/>
            <person name="Debuchy R."/>
            <person name="Gladieux P."/>
            <person name="Thoren M.H."/>
            <person name="Johannesson H."/>
        </authorList>
    </citation>
    <scope>NUCLEOTIDE SEQUENCE</scope>
    <source>
        <strain evidence="5">PSN324</strain>
    </source>
</reference>
<dbReference type="Pfam" id="PF08241">
    <property type="entry name" value="Methyltransf_11"/>
    <property type="match status" value="1"/>
</dbReference>